<organism evidence="1 2">
    <name type="scientific">Pedobacter hiemivivus</name>
    <dbReference type="NCBI Taxonomy" id="2530454"/>
    <lineage>
        <taxon>Bacteria</taxon>
        <taxon>Pseudomonadati</taxon>
        <taxon>Bacteroidota</taxon>
        <taxon>Sphingobacteriia</taxon>
        <taxon>Sphingobacteriales</taxon>
        <taxon>Sphingobacteriaceae</taxon>
        <taxon>Pedobacter</taxon>
    </lineage>
</organism>
<comment type="caution">
    <text evidence="1">The sequence shown here is derived from an EMBL/GenBank/DDBJ whole genome shotgun (WGS) entry which is preliminary data.</text>
</comment>
<dbReference type="RefSeq" id="WP_136881615.1">
    <property type="nucleotide sequence ID" value="NZ_SWDX01000009.1"/>
</dbReference>
<reference evidence="1 2" key="1">
    <citation type="submission" date="2019-04" db="EMBL/GenBank/DDBJ databases">
        <title>Pedobacter sp. RP-1-16 sp. nov., isolated from Arctic soil.</title>
        <authorList>
            <person name="Dahal R.H."/>
            <person name="Kim D.-U."/>
        </authorList>
    </citation>
    <scope>NUCLEOTIDE SEQUENCE [LARGE SCALE GENOMIC DNA]</scope>
    <source>
        <strain evidence="1 2">RP-1-16</strain>
    </source>
</reference>
<evidence type="ECO:0000313" key="1">
    <source>
        <dbReference type="EMBL" id="TKC57694.1"/>
    </source>
</evidence>
<proteinExistence type="predicted"/>
<sequence length="91" mass="10359">MYQVTGTYTDYQKSSLKSSFYLNADQGFNYTTWKAPIHWSGTVGSKQVKFTQVNGSGSNRDDYDWTDFPKDLEPAISDIVKAIDDAMRIMD</sequence>
<name>A0A4U1G397_9SPHI</name>
<dbReference type="Proteomes" id="UP000309594">
    <property type="component" value="Unassembled WGS sequence"/>
</dbReference>
<gene>
    <name evidence="1" type="ORF">FBD94_20695</name>
</gene>
<protein>
    <submittedName>
        <fullName evidence="1">Uncharacterized protein</fullName>
    </submittedName>
</protein>
<evidence type="ECO:0000313" key="2">
    <source>
        <dbReference type="Proteomes" id="UP000309594"/>
    </source>
</evidence>
<dbReference type="EMBL" id="SWDX01000009">
    <property type="protein sequence ID" value="TKC57694.1"/>
    <property type="molecule type" value="Genomic_DNA"/>
</dbReference>
<accession>A0A4U1G397</accession>
<dbReference type="AlphaFoldDB" id="A0A4U1G397"/>